<reference evidence="2 3" key="1">
    <citation type="submission" date="2016-11" db="EMBL/GenBank/DDBJ databases">
        <authorList>
            <person name="Jaros S."/>
            <person name="Januszkiewicz K."/>
            <person name="Wedrychowicz H."/>
        </authorList>
    </citation>
    <scope>NUCLEOTIDE SEQUENCE [LARGE SCALE GENOMIC DNA]</scope>
    <source>
        <strain evidence="2 3">DSM 2631</strain>
    </source>
</reference>
<dbReference type="EMBL" id="FQVM01000054">
    <property type="protein sequence ID" value="SHF18416.1"/>
    <property type="molecule type" value="Genomic_DNA"/>
</dbReference>
<dbReference type="OrthoDB" id="1907120at2"/>
<keyword evidence="1" id="KW-1133">Transmembrane helix</keyword>
<keyword evidence="3" id="KW-1185">Reference proteome</keyword>
<evidence type="ECO:0000256" key="1">
    <source>
        <dbReference type="SAM" id="Phobius"/>
    </source>
</evidence>
<dbReference type="Proteomes" id="UP000184035">
    <property type="component" value="Unassembled WGS sequence"/>
</dbReference>
<dbReference type="RefSeq" id="WP_072897877.1">
    <property type="nucleotide sequence ID" value="NZ_FQVM01000054.1"/>
</dbReference>
<protein>
    <submittedName>
        <fullName evidence="2">Uncharacterized protein</fullName>
    </submittedName>
</protein>
<sequence>MKKSHKYILGILASIVIIIGVNIFEYYEKEKKTPPKYPKLSSKQEKVLKAKYKISDSDSIKCNSSMYVENKTYDYYTGPLRNDIDDLKWQGNLNVTDNKLFYITYVITHTDDYIITYINNNQCVIKLKAPISEDDRKFLLNNFLYNNMAKMIIYPFNNPKKIILHNPNEINGYYFVDLSSKNIKKIDSPQPPARYHCVDINYKENVAVAYASGTFITPYNYVFDEDGNFICRYEE</sequence>
<accession>A0A1M4ZLH5</accession>
<organism evidence="2 3">
    <name type="scientific">Clostridium fallax</name>
    <dbReference type="NCBI Taxonomy" id="1533"/>
    <lineage>
        <taxon>Bacteria</taxon>
        <taxon>Bacillati</taxon>
        <taxon>Bacillota</taxon>
        <taxon>Clostridia</taxon>
        <taxon>Eubacteriales</taxon>
        <taxon>Clostridiaceae</taxon>
        <taxon>Clostridium</taxon>
    </lineage>
</organism>
<dbReference type="AlphaFoldDB" id="A0A1M4ZLH5"/>
<name>A0A1M4ZLH5_9CLOT</name>
<feature type="transmembrane region" description="Helical" evidence="1">
    <location>
        <begin position="7"/>
        <end position="27"/>
    </location>
</feature>
<evidence type="ECO:0000313" key="2">
    <source>
        <dbReference type="EMBL" id="SHF18416.1"/>
    </source>
</evidence>
<keyword evidence="1" id="KW-0472">Membrane</keyword>
<gene>
    <name evidence="2" type="ORF">SAMN05443638_1543</name>
</gene>
<proteinExistence type="predicted"/>
<evidence type="ECO:0000313" key="3">
    <source>
        <dbReference type="Proteomes" id="UP000184035"/>
    </source>
</evidence>
<keyword evidence="1" id="KW-0812">Transmembrane</keyword>